<reference evidence="7" key="2">
    <citation type="submission" date="2021-09" db="EMBL/GenBank/DDBJ databases">
        <authorList>
            <person name="Gilroy R."/>
        </authorList>
    </citation>
    <scope>NUCLEOTIDE SEQUENCE</scope>
    <source>
        <strain evidence="7">CHK121-7720</strain>
    </source>
</reference>
<dbReference type="InterPro" id="IPR036388">
    <property type="entry name" value="WH-like_DNA-bd_sf"/>
</dbReference>
<keyword evidence="2" id="KW-0805">Transcription regulation</keyword>
<keyword evidence="3" id="KW-0731">Sigma factor</keyword>
<evidence type="ECO:0000256" key="2">
    <source>
        <dbReference type="ARBA" id="ARBA00023015"/>
    </source>
</evidence>
<dbReference type="RefSeq" id="WP_273306210.1">
    <property type="nucleotide sequence ID" value="NZ_DYUD01000022.1"/>
</dbReference>
<feature type="domain" description="RNA polymerase sigma-70 region 2" evidence="5">
    <location>
        <begin position="12"/>
        <end position="78"/>
    </location>
</feature>
<dbReference type="Proteomes" id="UP000757103">
    <property type="component" value="Unassembled WGS sequence"/>
</dbReference>
<dbReference type="InterPro" id="IPR013249">
    <property type="entry name" value="RNA_pol_sigma70_r4_t2"/>
</dbReference>
<dbReference type="EMBL" id="DYUD01000022">
    <property type="protein sequence ID" value="HJG89165.1"/>
    <property type="molecule type" value="Genomic_DNA"/>
</dbReference>
<evidence type="ECO:0000313" key="7">
    <source>
        <dbReference type="EMBL" id="HJG89165.1"/>
    </source>
</evidence>
<dbReference type="GO" id="GO:0003677">
    <property type="term" value="F:DNA binding"/>
    <property type="evidence" value="ECO:0007669"/>
    <property type="project" value="InterPro"/>
</dbReference>
<dbReference type="InterPro" id="IPR013324">
    <property type="entry name" value="RNA_pol_sigma_r3/r4-like"/>
</dbReference>
<dbReference type="CDD" id="cd06171">
    <property type="entry name" value="Sigma70_r4"/>
    <property type="match status" value="1"/>
</dbReference>
<dbReference type="Pfam" id="PF08281">
    <property type="entry name" value="Sigma70_r4_2"/>
    <property type="match status" value="1"/>
</dbReference>
<evidence type="ECO:0000259" key="6">
    <source>
        <dbReference type="Pfam" id="PF08281"/>
    </source>
</evidence>
<dbReference type="InterPro" id="IPR013325">
    <property type="entry name" value="RNA_pol_sigma_r2"/>
</dbReference>
<dbReference type="InterPro" id="IPR007627">
    <property type="entry name" value="RNA_pol_sigma70_r2"/>
</dbReference>
<dbReference type="SUPFAM" id="SSF88659">
    <property type="entry name" value="Sigma3 and sigma4 domains of RNA polymerase sigma factors"/>
    <property type="match status" value="1"/>
</dbReference>
<dbReference type="Gene3D" id="1.10.1740.10">
    <property type="match status" value="1"/>
</dbReference>
<evidence type="ECO:0000259" key="5">
    <source>
        <dbReference type="Pfam" id="PF04542"/>
    </source>
</evidence>
<organism evidence="7 8">
    <name type="scientific">Barnesiella viscericola</name>
    <dbReference type="NCBI Taxonomy" id="397865"/>
    <lineage>
        <taxon>Bacteria</taxon>
        <taxon>Pseudomonadati</taxon>
        <taxon>Bacteroidota</taxon>
        <taxon>Bacteroidia</taxon>
        <taxon>Bacteroidales</taxon>
        <taxon>Barnesiellaceae</taxon>
        <taxon>Barnesiella</taxon>
    </lineage>
</organism>
<comment type="caution">
    <text evidence="7">The sequence shown here is derived from an EMBL/GenBank/DDBJ whole genome shotgun (WGS) entry which is preliminary data.</text>
</comment>
<sequence length="188" mass="21724">MRENRKELFKVLFQKHYPRLCHIAYGYVLDRDEAEDIVQELFINVWDKGKDSLPDKEFAAYMTTAVKNSCISFLRKRQGAFVPIDDYPTAAIDQPDEIYDEADEAQSPENLLQVALASLPPKCKEVFLLAKLKGMKYREIAEKLNLSEKTIENQMTRAIRLLRTYVAENSAMRLVLITIVLSIFLNCK</sequence>
<evidence type="ECO:0000256" key="3">
    <source>
        <dbReference type="ARBA" id="ARBA00023082"/>
    </source>
</evidence>
<dbReference type="InterPro" id="IPR014284">
    <property type="entry name" value="RNA_pol_sigma-70_dom"/>
</dbReference>
<dbReference type="Pfam" id="PF04542">
    <property type="entry name" value="Sigma70_r2"/>
    <property type="match status" value="1"/>
</dbReference>
<accession>A0A921SUN9</accession>
<dbReference type="Gene3D" id="1.10.10.10">
    <property type="entry name" value="Winged helix-like DNA-binding domain superfamily/Winged helix DNA-binding domain"/>
    <property type="match status" value="1"/>
</dbReference>
<proteinExistence type="inferred from homology"/>
<dbReference type="GO" id="GO:0006352">
    <property type="term" value="P:DNA-templated transcription initiation"/>
    <property type="evidence" value="ECO:0007669"/>
    <property type="project" value="InterPro"/>
</dbReference>
<name>A0A921SUN9_9BACT</name>
<gene>
    <name evidence="7" type="ORF">K8U91_06815</name>
</gene>
<reference evidence="7" key="1">
    <citation type="journal article" date="2021" name="PeerJ">
        <title>Extensive microbial diversity within the chicken gut microbiome revealed by metagenomics and culture.</title>
        <authorList>
            <person name="Gilroy R."/>
            <person name="Ravi A."/>
            <person name="Getino M."/>
            <person name="Pursley I."/>
            <person name="Horton D.L."/>
            <person name="Alikhan N.F."/>
            <person name="Baker D."/>
            <person name="Gharbi K."/>
            <person name="Hall N."/>
            <person name="Watson M."/>
            <person name="Adriaenssens E.M."/>
            <person name="Foster-Nyarko E."/>
            <person name="Jarju S."/>
            <person name="Secka A."/>
            <person name="Antonio M."/>
            <person name="Oren A."/>
            <person name="Chaudhuri R.R."/>
            <person name="La Ragione R."/>
            <person name="Hildebrand F."/>
            <person name="Pallen M.J."/>
        </authorList>
    </citation>
    <scope>NUCLEOTIDE SEQUENCE</scope>
    <source>
        <strain evidence="7">CHK121-7720</strain>
    </source>
</reference>
<dbReference type="NCBIfam" id="TIGR02937">
    <property type="entry name" value="sigma70-ECF"/>
    <property type="match status" value="1"/>
</dbReference>
<keyword evidence="4" id="KW-0804">Transcription</keyword>
<dbReference type="PANTHER" id="PTHR43133">
    <property type="entry name" value="RNA POLYMERASE ECF-TYPE SIGMA FACTO"/>
    <property type="match status" value="1"/>
</dbReference>
<protein>
    <submittedName>
        <fullName evidence="7">RNA polymerase sigma-70 factor</fullName>
    </submittedName>
</protein>
<feature type="domain" description="RNA polymerase sigma factor 70 region 4 type 2" evidence="6">
    <location>
        <begin position="111"/>
        <end position="161"/>
    </location>
</feature>
<dbReference type="AlphaFoldDB" id="A0A921SUN9"/>
<evidence type="ECO:0000256" key="4">
    <source>
        <dbReference type="ARBA" id="ARBA00023163"/>
    </source>
</evidence>
<dbReference type="InterPro" id="IPR014327">
    <property type="entry name" value="RNA_pol_sigma70_bacteroid"/>
</dbReference>
<dbReference type="PANTHER" id="PTHR43133:SF46">
    <property type="entry name" value="RNA POLYMERASE SIGMA-70 FACTOR ECF SUBFAMILY"/>
    <property type="match status" value="1"/>
</dbReference>
<comment type="similarity">
    <text evidence="1">Belongs to the sigma-70 factor family. ECF subfamily.</text>
</comment>
<dbReference type="SUPFAM" id="SSF88946">
    <property type="entry name" value="Sigma2 domain of RNA polymerase sigma factors"/>
    <property type="match status" value="1"/>
</dbReference>
<dbReference type="GO" id="GO:0016987">
    <property type="term" value="F:sigma factor activity"/>
    <property type="evidence" value="ECO:0007669"/>
    <property type="project" value="UniProtKB-KW"/>
</dbReference>
<evidence type="ECO:0000313" key="8">
    <source>
        <dbReference type="Proteomes" id="UP000757103"/>
    </source>
</evidence>
<evidence type="ECO:0000256" key="1">
    <source>
        <dbReference type="ARBA" id="ARBA00010641"/>
    </source>
</evidence>
<dbReference type="InterPro" id="IPR039425">
    <property type="entry name" value="RNA_pol_sigma-70-like"/>
</dbReference>
<dbReference type="NCBIfam" id="TIGR02985">
    <property type="entry name" value="Sig70_bacteroi1"/>
    <property type="match status" value="1"/>
</dbReference>